<reference evidence="1" key="1">
    <citation type="submission" date="2020-02" db="EMBL/GenBank/DDBJ databases">
        <authorList>
            <person name="Meier V. D."/>
        </authorList>
    </citation>
    <scope>NUCLEOTIDE SEQUENCE</scope>
    <source>
        <strain evidence="1">AVDCRST_MAG55</strain>
    </source>
</reference>
<sequence length="55" mass="6196">ERERAAGWRREVRGHRVQAAGCAEGRRFACEVDPSFWIAAGAGALRWDLSRQRGL</sequence>
<evidence type="ECO:0000313" key="1">
    <source>
        <dbReference type="EMBL" id="CAA9428901.1"/>
    </source>
</evidence>
<accession>A0A6J4Q0I0</accession>
<name>A0A6J4Q0I0_9ACTN</name>
<feature type="non-terminal residue" evidence="1">
    <location>
        <position position="55"/>
    </location>
</feature>
<organism evidence="1">
    <name type="scientific">uncultured Rubrobacteraceae bacterium</name>
    <dbReference type="NCBI Taxonomy" id="349277"/>
    <lineage>
        <taxon>Bacteria</taxon>
        <taxon>Bacillati</taxon>
        <taxon>Actinomycetota</taxon>
        <taxon>Rubrobacteria</taxon>
        <taxon>Rubrobacterales</taxon>
        <taxon>Rubrobacteraceae</taxon>
        <taxon>environmental samples</taxon>
    </lineage>
</organism>
<protein>
    <submittedName>
        <fullName evidence="1">Uncharacterized protein</fullName>
    </submittedName>
</protein>
<proteinExistence type="predicted"/>
<dbReference type="EMBL" id="CADCUZ010000120">
    <property type="protein sequence ID" value="CAA9428901.1"/>
    <property type="molecule type" value="Genomic_DNA"/>
</dbReference>
<gene>
    <name evidence="1" type="ORF">AVDCRST_MAG55-2512</name>
</gene>
<dbReference type="AlphaFoldDB" id="A0A6J4Q0I0"/>
<feature type="non-terminal residue" evidence="1">
    <location>
        <position position="1"/>
    </location>
</feature>